<dbReference type="Proteomes" id="UP000265618">
    <property type="component" value="Unassembled WGS sequence"/>
</dbReference>
<comment type="subcellular location">
    <subcellularLocation>
        <location evidence="1">Cytoplasm</location>
    </subcellularLocation>
</comment>
<organism evidence="7 8">
    <name type="scientific">Kipferlia bialata</name>
    <dbReference type="NCBI Taxonomy" id="797122"/>
    <lineage>
        <taxon>Eukaryota</taxon>
        <taxon>Metamonada</taxon>
        <taxon>Carpediemonas-like organisms</taxon>
        <taxon>Kipferlia</taxon>
    </lineage>
</organism>
<feature type="domain" description="EF-hand" evidence="6">
    <location>
        <begin position="74"/>
        <end position="109"/>
    </location>
</feature>
<dbReference type="PROSITE" id="PS00018">
    <property type="entry name" value="EF_HAND_1"/>
    <property type="match status" value="2"/>
</dbReference>
<proteinExistence type="predicted"/>
<protein>
    <recommendedName>
        <fullName evidence="6">EF-hand domain-containing protein</fullName>
    </recommendedName>
</protein>
<dbReference type="SUPFAM" id="SSF47473">
    <property type="entry name" value="EF-hand"/>
    <property type="match status" value="1"/>
</dbReference>
<dbReference type="GO" id="GO:0048306">
    <property type="term" value="F:calcium-dependent protein binding"/>
    <property type="evidence" value="ECO:0007669"/>
    <property type="project" value="UniProtKB-ARBA"/>
</dbReference>
<evidence type="ECO:0000313" key="8">
    <source>
        <dbReference type="Proteomes" id="UP000265618"/>
    </source>
</evidence>
<keyword evidence="3" id="KW-0479">Metal-binding</keyword>
<dbReference type="Pfam" id="PF13202">
    <property type="entry name" value="EF-hand_5"/>
    <property type="match status" value="1"/>
</dbReference>
<evidence type="ECO:0000313" key="7">
    <source>
        <dbReference type="EMBL" id="GIQ87943.1"/>
    </source>
</evidence>
<dbReference type="PROSITE" id="PS50222">
    <property type="entry name" value="EF_HAND_2"/>
    <property type="match status" value="2"/>
</dbReference>
<dbReference type="GO" id="GO:0005509">
    <property type="term" value="F:calcium ion binding"/>
    <property type="evidence" value="ECO:0007669"/>
    <property type="project" value="InterPro"/>
</dbReference>
<dbReference type="InterPro" id="IPR011992">
    <property type="entry name" value="EF-hand-dom_pair"/>
</dbReference>
<dbReference type="OrthoDB" id="186625at2759"/>
<dbReference type="EMBL" id="BDIP01003631">
    <property type="protein sequence ID" value="GIQ87943.1"/>
    <property type="molecule type" value="Genomic_DNA"/>
</dbReference>
<dbReference type="GO" id="GO:0005737">
    <property type="term" value="C:cytoplasm"/>
    <property type="evidence" value="ECO:0007669"/>
    <property type="project" value="UniProtKB-SubCell"/>
</dbReference>
<feature type="domain" description="EF-hand" evidence="6">
    <location>
        <begin position="2"/>
        <end position="37"/>
    </location>
</feature>
<evidence type="ECO:0000256" key="2">
    <source>
        <dbReference type="ARBA" id="ARBA00022490"/>
    </source>
</evidence>
<dbReference type="InterPro" id="IPR018247">
    <property type="entry name" value="EF_Hand_1_Ca_BS"/>
</dbReference>
<evidence type="ECO:0000256" key="3">
    <source>
        <dbReference type="ARBA" id="ARBA00022723"/>
    </source>
</evidence>
<dbReference type="InterPro" id="IPR002048">
    <property type="entry name" value="EF_hand_dom"/>
</dbReference>
<accession>A0A9K3GM34</accession>
<dbReference type="Gene3D" id="1.10.238.10">
    <property type="entry name" value="EF-hand"/>
    <property type="match status" value="1"/>
</dbReference>
<evidence type="ECO:0000256" key="4">
    <source>
        <dbReference type="ARBA" id="ARBA00022737"/>
    </source>
</evidence>
<name>A0A9K3GM34_9EUKA</name>
<dbReference type="InterPro" id="IPR051426">
    <property type="entry name" value="Peflin/Sorcin_CaBP"/>
</dbReference>
<comment type="caution">
    <text evidence="7">The sequence shown here is derived from an EMBL/GenBank/DDBJ whole genome shotgun (WGS) entry which is preliminary data.</text>
</comment>
<evidence type="ECO:0000256" key="1">
    <source>
        <dbReference type="ARBA" id="ARBA00004496"/>
    </source>
</evidence>
<keyword evidence="4" id="KW-0677">Repeat</keyword>
<dbReference type="PANTHER" id="PTHR46212">
    <property type="entry name" value="PEFLIN"/>
    <property type="match status" value="1"/>
</dbReference>
<gene>
    <name evidence="7" type="ORF">KIPB_010090</name>
</gene>
<dbReference type="SMART" id="SM00054">
    <property type="entry name" value="EFh"/>
    <property type="match status" value="2"/>
</dbReference>
<dbReference type="PANTHER" id="PTHR46212:SF3">
    <property type="entry name" value="GH27120P"/>
    <property type="match status" value="1"/>
</dbReference>
<evidence type="ECO:0000259" key="6">
    <source>
        <dbReference type="PROSITE" id="PS50222"/>
    </source>
</evidence>
<keyword evidence="8" id="KW-1185">Reference proteome</keyword>
<keyword evidence="2" id="KW-0963">Cytoplasm</keyword>
<sequence>MGDRSALWEQFTAIDADHSGNISAEELCKVFSTPAVPPNIPAYTMPPNIGRMLCRMVSSDNPHVEFKEFVTLDTFVREVQGVFLRFDRDKSGEMSFAELMPAIQQVGFTLQQGLVGSLMRAFDPSQSGALTYSGFLSLCAVLGLARTLFSSWDTNKSQTVTLSYDQLLCCLMWFM</sequence>
<dbReference type="AlphaFoldDB" id="A0A9K3GM34"/>
<dbReference type="Pfam" id="PF13833">
    <property type="entry name" value="EF-hand_8"/>
    <property type="match status" value="1"/>
</dbReference>
<evidence type="ECO:0000256" key="5">
    <source>
        <dbReference type="ARBA" id="ARBA00022837"/>
    </source>
</evidence>
<reference evidence="7 8" key="1">
    <citation type="journal article" date="2018" name="PLoS ONE">
        <title>The draft genome of Kipferlia bialata reveals reductive genome evolution in fornicate parasites.</title>
        <authorList>
            <person name="Tanifuji G."/>
            <person name="Takabayashi S."/>
            <person name="Kume K."/>
            <person name="Takagi M."/>
            <person name="Nakayama T."/>
            <person name="Kamikawa R."/>
            <person name="Inagaki Y."/>
            <person name="Hashimoto T."/>
        </authorList>
    </citation>
    <scope>NUCLEOTIDE SEQUENCE [LARGE SCALE GENOMIC DNA]</scope>
    <source>
        <strain evidence="7">NY0173</strain>
    </source>
</reference>
<keyword evidence="5" id="KW-0106">Calcium</keyword>